<proteinExistence type="predicted"/>
<evidence type="ECO:0000256" key="1">
    <source>
        <dbReference type="SAM" id="Phobius"/>
    </source>
</evidence>
<dbReference type="Proteomes" id="UP001153076">
    <property type="component" value="Unassembled WGS sequence"/>
</dbReference>
<keyword evidence="3" id="KW-1185">Reference proteome</keyword>
<evidence type="ECO:0000313" key="2">
    <source>
        <dbReference type="EMBL" id="KAJ8425590.1"/>
    </source>
</evidence>
<keyword evidence="1" id="KW-0812">Transmembrane</keyword>
<reference evidence="2" key="1">
    <citation type="submission" date="2022-04" db="EMBL/GenBank/DDBJ databases">
        <title>Carnegiea gigantea Genome sequencing and assembly v2.</title>
        <authorList>
            <person name="Copetti D."/>
            <person name="Sanderson M.J."/>
            <person name="Burquez A."/>
            <person name="Wojciechowski M.F."/>
        </authorList>
    </citation>
    <scope>NUCLEOTIDE SEQUENCE</scope>
    <source>
        <strain evidence="2">SGP5-SGP5p</strain>
        <tissue evidence="2">Aerial part</tissue>
    </source>
</reference>
<dbReference type="AlphaFoldDB" id="A0A9Q1GS09"/>
<dbReference type="EMBL" id="JAKOGI010001446">
    <property type="protein sequence ID" value="KAJ8425590.1"/>
    <property type="molecule type" value="Genomic_DNA"/>
</dbReference>
<accession>A0A9Q1GS09</accession>
<keyword evidence="1" id="KW-1133">Transmembrane helix</keyword>
<evidence type="ECO:0000313" key="3">
    <source>
        <dbReference type="Proteomes" id="UP001153076"/>
    </source>
</evidence>
<protein>
    <submittedName>
        <fullName evidence="2">Uncharacterized protein</fullName>
    </submittedName>
</protein>
<keyword evidence="1" id="KW-0472">Membrane</keyword>
<gene>
    <name evidence="2" type="ORF">Cgig2_011793</name>
</gene>
<feature type="transmembrane region" description="Helical" evidence="1">
    <location>
        <begin position="85"/>
        <end position="105"/>
    </location>
</feature>
<name>A0A9Q1GS09_9CARY</name>
<organism evidence="2 3">
    <name type="scientific">Carnegiea gigantea</name>
    <dbReference type="NCBI Taxonomy" id="171969"/>
    <lineage>
        <taxon>Eukaryota</taxon>
        <taxon>Viridiplantae</taxon>
        <taxon>Streptophyta</taxon>
        <taxon>Embryophyta</taxon>
        <taxon>Tracheophyta</taxon>
        <taxon>Spermatophyta</taxon>
        <taxon>Magnoliopsida</taxon>
        <taxon>eudicotyledons</taxon>
        <taxon>Gunneridae</taxon>
        <taxon>Pentapetalae</taxon>
        <taxon>Caryophyllales</taxon>
        <taxon>Cactineae</taxon>
        <taxon>Cactaceae</taxon>
        <taxon>Cactoideae</taxon>
        <taxon>Echinocereeae</taxon>
        <taxon>Carnegiea</taxon>
    </lineage>
</organism>
<sequence>MNVKSWDEAEDERHFRFESMTLIIQKKKEGLSLGGNWKLSNSRPQTQTPLHFRSNPNPTKIAAVSAAPPPVAAGWRSSVGVSRRLCSVVSGGSVVGGVIGSVLWWSSRFCCWWSRRLCYVVGGSVLWWAAQCSVATGWPASAMVDAFTGSSQ</sequence>
<comment type="caution">
    <text evidence="2">The sequence shown here is derived from an EMBL/GenBank/DDBJ whole genome shotgun (WGS) entry which is preliminary data.</text>
</comment>